<evidence type="ECO:0000313" key="2">
    <source>
        <dbReference type="Proteomes" id="UP001162501"/>
    </source>
</evidence>
<name>A0ACB0EPY2_RANTA</name>
<proteinExistence type="predicted"/>
<organism evidence="1 2">
    <name type="scientific">Rangifer tarandus platyrhynchus</name>
    <name type="common">Svalbard reindeer</name>
    <dbReference type="NCBI Taxonomy" id="3082113"/>
    <lineage>
        <taxon>Eukaryota</taxon>
        <taxon>Metazoa</taxon>
        <taxon>Chordata</taxon>
        <taxon>Craniata</taxon>
        <taxon>Vertebrata</taxon>
        <taxon>Euteleostomi</taxon>
        <taxon>Mammalia</taxon>
        <taxon>Eutheria</taxon>
        <taxon>Laurasiatheria</taxon>
        <taxon>Artiodactyla</taxon>
        <taxon>Ruminantia</taxon>
        <taxon>Pecora</taxon>
        <taxon>Cervidae</taxon>
        <taxon>Odocoileinae</taxon>
        <taxon>Rangifer</taxon>
    </lineage>
</organism>
<reference evidence="1" key="1">
    <citation type="submission" date="2023-05" db="EMBL/GenBank/DDBJ databases">
        <authorList>
            <consortium name="ELIXIR-Norway"/>
        </authorList>
    </citation>
    <scope>NUCLEOTIDE SEQUENCE</scope>
</reference>
<gene>
    <name evidence="1" type="ORF">MRATA1EN3_LOCUS13546</name>
</gene>
<dbReference type="Proteomes" id="UP001162501">
    <property type="component" value="Chromosome 23"/>
</dbReference>
<dbReference type="EMBL" id="OX596107">
    <property type="protein sequence ID" value="CAI9702333.1"/>
    <property type="molecule type" value="Genomic_DNA"/>
</dbReference>
<protein>
    <submittedName>
        <fullName evidence="1">Uncharacterized protein</fullName>
    </submittedName>
</protein>
<sequence>MKYPIKRNSTLHSQAPWVKVPTHDLDGVRINPEVLAVRPQVEVGWETSWGSSWPRVGASERRFRLSTGCPGAGTAVSGAVRGKYPARLGSRQTRCAQPEGSGLGLRPPGRLYCAAPSGGGEGPRASAEQLVLWVTGPVTAGAGRGRASREEGLAGGGSGRKRATLPAGEATPLVRSFVPPASFLSQVYRDCLPVAPTASAVAISPSGLIPEKSESERDATTAAPPRQQALRTPRPPHRPPLPGPAGVRAPPRRPAPPSPLGSGTPGYARLPPAAPVPRVLALVWGFAAGSAPPFHRIPQGLCAVLPAPLSAPSFPRASPPHSHPALARPHHPPSSPGGRGASPACGGPSGYGPVRWSPPQHPRTPSPFSHSVNSPGALHWGLGVPYILHRPLDSTPFKSLTLSSPPASRQPLPPADTCGGRPGTPLPPPHPETVVHVCPRGPRTGSVRGPTAKPFMPQNKSEGCRPSLF</sequence>
<evidence type="ECO:0000313" key="1">
    <source>
        <dbReference type="EMBL" id="CAI9702333.1"/>
    </source>
</evidence>
<accession>A0ACB0EPY2</accession>